<evidence type="ECO:0000256" key="10">
    <source>
        <dbReference type="ARBA" id="ARBA00023180"/>
    </source>
</evidence>
<evidence type="ECO:0000256" key="4">
    <source>
        <dbReference type="ARBA" id="ARBA00022676"/>
    </source>
</evidence>
<feature type="compositionally biased region" description="Acidic residues" evidence="12">
    <location>
        <begin position="96"/>
        <end position="109"/>
    </location>
</feature>
<feature type="domain" description="Galactosyltransferase N-terminal" evidence="14">
    <location>
        <begin position="112"/>
        <end position="198"/>
    </location>
</feature>
<name>A0ABM0M625_SACKO</name>
<dbReference type="SUPFAM" id="SSF53448">
    <property type="entry name" value="Nucleotide-diphospho-sugar transferases"/>
    <property type="match status" value="1"/>
</dbReference>
<comment type="function">
    <text evidence="11">Catalyses the transfer of galactose onto proteins or lipids.</text>
</comment>
<dbReference type="Pfam" id="PF02709">
    <property type="entry name" value="Glyco_transf_7C"/>
    <property type="match status" value="1"/>
</dbReference>
<dbReference type="InterPro" id="IPR029044">
    <property type="entry name" value="Nucleotide-diphossugar_trans"/>
</dbReference>
<comment type="subcellular location">
    <subcellularLocation>
        <location evidence="1">Membrane</location>
        <topology evidence="1">Single-pass type II membrane protein</topology>
    </subcellularLocation>
</comment>
<sequence>MWTGKELMARLSITRTLLFMVAVSFLTTVYIMVSYNNCECAFPSYKLPAPGTYRRDDHEDNPLPNIVKPGDEIPIDNNNNNNHDDIGHDRNYREDDHDDDEDGGDDGDDMEYKTKHKLGIIVPFRDRLEELLEFVPYMHEFLAQQNVQYHIYVIHQVDSHRFNRASLLNVGFLHSKLDCDYLVMHDVDLLPVNPDLHYKYSMVEIGPHHISSPELHPKYHYKTFVGGILMMKNEHFELTNGLSNKYWGWGREDDEFYVRMREANLQITYPQDIDTGYESFRHIHSSKRDRDKKRYFNQKEESRRRDRITGLDTVRYELVSKHEMHIDGAPITMINVILDCDKTVTPWCDVPEQV</sequence>
<comment type="similarity">
    <text evidence="3 11">Belongs to the glycosyltransferase 7 family.</text>
</comment>
<comment type="pathway">
    <text evidence="2 11">Protein modification; protein glycosylation.</text>
</comment>
<evidence type="ECO:0000256" key="11">
    <source>
        <dbReference type="RuleBase" id="RU368121"/>
    </source>
</evidence>
<dbReference type="InterPro" id="IPR003859">
    <property type="entry name" value="Galactosyl_T"/>
</dbReference>
<evidence type="ECO:0000256" key="8">
    <source>
        <dbReference type="ARBA" id="ARBA00022989"/>
    </source>
</evidence>
<dbReference type="Pfam" id="PF13733">
    <property type="entry name" value="Glyco_transf_7N"/>
    <property type="match status" value="1"/>
</dbReference>
<proteinExistence type="inferred from homology"/>
<evidence type="ECO:0000313" key="16">
    <source>
        <dbReference type="RefSeq" id="XP_006815466.1"/>
    </source>
</evidence>
<dbReference type="GeneID" id="100370356"/>
<dbReference type="PANTHER" id="PTHR19300:SF30">
    <property type="entry name" value="BETA-1,4-GALACTOSYLTRANSFERASE 7"/>
    <property type="match status" value="1"/>
</dbReference>
<gene>
    <name evidence="16" type="primary">LOC100370356</name>
</gene>
<feature type="transmembrane region" description="Helical" evidence="11">
    <location>
        <begin position="12"/>
        <end position="33"/>
    </location>
</feature>
<dbReference type="InterPro" id="IPR027995">
    <property type="entry name" value="Galactosyl_T_N"/>
</dbReference>
<evidence type="ECO:0000313" key="15">
    <source>
        <dbReference type="Proteomes" id="UP000694865"/>
    </source>
</evidence>
<reference evidence="16" key="1">
    <citation type="submission" date="2025-08" db="UniProtKB">
        <authorList>
            <consortium name="RefSeq"/>
        </authorList>
    </citation>
    <scope>IDENTIFICATION</scope>
    <source>
        <tissue evidence="16">Testes</tissue>
    </source>
</reference>
<keyword evidence="6 11" id="KW-0812">Transmembrane</keyword>
<dbReference type="CDD" id="cd00899">
    <property type="entry name" value="b4GalT"/>
    <property type="match status" value="1"/>
</dbReference>
<evidence type="ECO:0000259" key="13">
    <source>
        <dbReference type="Pfam" id="PF02709"/>
    </source>
</evidence>
<feature type="compositionally biased region" description="Basic and acidic residues" evidence="12">
    <location>
        <begin position="82"/>
        <end position="95"/>
    </location>
</feature>
<evidence type="ECO:0000256" key="6">
    <source>
        <dbReference type="ARBA" id="ARBA00022692"/>
    </source>
</evidence>
<keyword evidence="4 11" id="KW-0328">Glycosyltransferase</keyword>
<dbReference type="InterPro" id="IPR027791">
    <property type="entry name" value="Galactosyl_T_C"/>
</dbReference>
<evidence type="ECO:0000256" key="5">
    <source>
        <dbReference type="ARBA" id="ARBA00022679"/>
    </source>
</evidence>
<evidence type="ECO:0000256" key="1">
    <source>
        <dbReference type="ARBA" id="ARBA00004606"/>
    </source>
</evidence>
<evidence type="ECO:0000256" key="2">
    <source>
        <dbReference type="ARBA" id="ARBA00004922"/>
    </source>
</evidence>
<keyword evidence="8 11" id="KW-1133">Transmembrane helix</keyword>
<dbReference type="Gene3D" id="3.90.550.10">
    <property type="entry name" value="Spore Coat Polysaccharide Biosynthesis Protein SpsA, Chain A"/>
    <property type="match status" value="1"/>
</dbReference>
<dbReference type="EC" id="2.4.1.-" evidence="11"/>
<dbReference type="PRINTS" id="PR02050">
    <property type="entry name" value="B14GALTRFASE"/>
</dbReference>
<feature type="region of interest" description="Disordered" evidence="12">
    <location>
        <begin position="53"/>
        <end position="110"/>
    </location>
</feature>
<accession>A0ABM0M625</accession>
<dbReference type="Proteomes" id="UP000694865">
    <property type="component" value="Unplaced"/>
</dbReference>
<keyword evidence="15" id="KW-1185">Reference proteome</keyword>
<evidence type="ECO:0000256" key="7">
    <source>
        <dbReference type="ARBA" id="ARBA00022968"/>
    </source>
</evidence>
<feature type="domain" description="Galactosyltransferase C-terminal" evidence="13">
    <location>
        <begin position="209"/>
        <end position="282"/>
    </location>
</feature>
<keyword evidence="5 11" id="KW-0808">Transferase</keyword>
<evidence type="ECO:0000256" key="9">
    <source>
        <dbReference type="ARBA" id="ARBA00023136"/>
    </source>
</evidence>
<dbReference type="PANTHER" id="PTHR19300">
    <property type="entry name" value="BETA-1,4-GALACTOSYLTRANSFERASE"/>
    <property type="match status" value="1"/>
</dbReference>
<dbReference type="RefSeq" id="XP_006815466.1">
    <property type="nucleotide sequence ID" value="XM_006815403.1"/>
</dbReference>
<keyword evidence="10 11" id="KW-0325">Glycoprotein</keyword>
<keyword evidence="9 11" id="KW-0472">Membrane</keyword>
<keyword evidence="7 11" id="KW-0735">Signal-anchor</keyword>
<protein>
    <recommendedName>
        <fullName evidence="11">Beta-1,4-galactosyltransferase</fullName>
        <ecNumber evidence="11">2.4.1.-</ecNumber>
    </recommendedName>
</protein>
<evidence type="ECO:0000256" key="12">
    <source>
        <dbReference type="SAM" id="MobiDB-lite"/>
    </source>
</evidence>
<evidence type="ECO:0000256" key="3">
    <source>
        <dbReference type="ARBA" id="ARBA00005735"/>
    </source>
</evidence>
<organism evidence="15 16">
    <name type="scientific">Saccoglossus kowalevskii</name>
    <name type="common">Acorn worm</name>
    <dbReference type="NCBI Taxonomy" id="10224"/>
    <lineage>
        <taxon>Eukaryota</taxon>
        <taxon>Metazoa</taxon>
        <taxon>Hemichordata</taxon>
        <taxon>Enteropneusta</taxon>
        <taxon>Harrimaniidae</taxon>
        <taxon>Saccoglossus</taxon>
    </lineage>
</organism>
<evidence type="ECO:0000259" key="14">
    <source>
        <dbReference type="Pfam" id="PF13733"/>
    </source>
</evidence>